<evidence type="ECO:0000259" key="9">
    <source>
        <dbReference type="PROSITE" id="PS50071"/>
    </source>
</evidence>
<dbReference type="InterPro" id="IPR046327">
    <property type="entry name" value="HXA1/B1/D1"/>
</dbReference>
<dbReference type="PROSITE" id="PS00027">
    <property type="entry name" value="HOMEOBOX_1"/>
    <property type="match status" value="1"/>
</dbReference>
<evidence type="ECO:0000313" key="12">
    <source>
        <dbReference type="WBParaSite" id="ASIM_0001725201-mRNA-1"/>
    </source>
</evidence>
<evidence type="ECO:0000256" key="4">
    <source>
        <dbReference type="ARBA" id="ARBA00023155"/>
    </source>
</evidence>
<organism evidence="12">
    <name type="scientific">Anisakis simplex</name>
    <name type="common">Herring worm</name>
    <dbReference type="NCBI Taxonomy" id="6269"/>
    <lineage>
        <taxon>Eukaryota</taxon>
        <taxon>Metazoa</taxon>
        <taxon>Ecdysozoa</taxon>
        <taxon>Nematoda</taxon>
        <taxon>Chromadorea</taxon>
        <taxon>Rhabditida</taxon>
        <taxon>Spirurina</taxon>
        <taxon>Ascaridomorpha</taxon>
        <taxon>Ascaridoidea</taxon>
        <taxon>Anisakidae</taxon>
        <taxon>Anisakis</taxon>
        <taxon>Anisakis simplex complex</taxon>
    </lineage>
</organism>
<dbReference type="SMART" id="SM00389">
    <property type="entry name" value="HOX"/>
    <property type="match status" value="1"/>
</dbReference>
<dbReference type="Pfam" id="PF00046">
    <property type="entry name" value="Homeodomain"/>
    <property type="match status" value="1"/>
</dbReference>
<dbReference type="PANTHER" id="PTHR45946">
    <property type="entry name" value="HOMEOBOX PROTEIN ROUGH-RELATED"/>
    <property type="match status" value="1"/>
</dbReference>
<dbReference type="OrthoDB" id="6159439at2759"/>
<name>A0A0M3K8G1_ANISI</name>
<sequence length="285" mass="32803">MKRNEDTERKMCRRMIDDIKIDRRCTLKMSCTESYLSNIQPTPHLNHPSNYYPEWTSTQPYHLSSSSYIAAASSTTSSSSISPSYAPPPSTSQQWTSTINHTNHNNINHHFNCNTSNNTSTTNNTANNTHHQQQPSTYKWMHVRRTHTKTAVNVIYYEQTVAVAPSINYLITAPKRRVIADSNVNRTNFSTHQLTELEKEYYTSKYLNRTRRAEIASFLQLNETQVKIWFQNRRMKEKKRQKEQAFLARGTSSSICDTTQASDVTWSESPSSTPNDSPKMLPPNV</sequence>
<protein>
    <submittedName>
        <fullName evidence="12">Homeobox protein ceh-13 (inferred by orthology to a C. elegans protein)</fullName>
    </submittedName>
</protein>
<evidence type="ECO:0000256" key="6">
    <source>
        <dbReference type="PROSITE-ProRule" id="PRU00108"/>
    </source>
</evidence>
<reference evidence="12" key="1">
    <citation type="submission" date="2017-02" db="UniProtKB">
        <authorList>
            <consortium name="WormBaseParasite"/>
        </authorList>
    </citation>
    <scope>IDENTIFICATION</scope>
</reference>
<evidence type="ECO:0000313" key="10">
    <source>
        <dbReference type="EMBL" id="VDK58378.1"/>
    </source>
</evidence>
<dbReference type="GO" id="GO:0005634">
    <property type="term" value="C:nucleus"/>
    <property type="evidence" value="ECO:0007669"/>
    <property type="project" value="UniProtKB-SubCell"/>
</dbReference>
<dbReference type="InterPro" id="IPR020479">
    <property type="entry name" value="HD_metazoa"/>
</dbReference>
<feature type="domain" description="Homeobox" evidence="9">
    <location>
        <begin position="180"/>
        <end position="240"/>
    </location>
</feature>
<dbReference type="PANTHER" id="PTHR45946:SF4">
    <property type="entry name" value="HOMEOBOX PROTEIN ROUGH-RELATED"/>
    <property type="match status" value="1"/>
</dbReference>
<evidence type="ECO:0000256" key="2">
    <source>
        <dbReference type="ARBA" id="ARBA00022473"/>
    </source>
</evidence>
<comment type="subcellular location">
    <subcellularLocation>
        <location evidence="1 6 7">Nucleus</location>
    </subcellularLocation>
</comment>
<gene>
    <name evidence="10" type="ORF">ASIM_LOCUS16659</name>
</gene>
<feature type="region of interest" description="Disordered" evidence="8">
    <location>
        <begin position="115"/>
        <end position="135"/>
    </location>
</feature>
<evidence type="ECO:0000256" key="1">
    <source>
        <dbReference type="ARBA" id="ARBA00004123"/>
    </source>
</evidence>
<feature type="region of interest" description="Disordered" evidence="8">
    <location>
        <begin position="241"/>
        <end position="285"/>
    </location>
</feature>
<dbReference type="AlphaFoldDB" id="A0A0M3K8G1"/>
<dbReference type="InterPro" id="IPR017970">
    <property type="entry name" value="Homeobox_CS"/>
</dbReference>
<keyword evidence="4 6" id="KW-0371">Homeobox</keyword>
<dbReference type="Gene3D" id="1.10.10.60">
    <property type="entry name" value="Homeodomain-like"/>
    <property type="match status" value="1"/>
</dbReference>
<feature type="DNA-binding region" description="Homeobox" evidence="6">
    <location>
        <begin position="182"/>
        <end position="241"/>
    </location>
</feature>
<evidence type="ECO:0000256" key="8">
    <source>
        <dbReference type="SAM" id="MobiDB-lite"/>
    </source>
</evidence>
<dbReference type="InterPro" id="IPR009057">
    <property type="entry name" value="Homeodomain-like_sf"/>
</dbReference>
<feature type="compositionally biased region" description="Low complexity" evidence="8">
    <location>
        <begin position="115"/>
        <end position="131"/>
    </location>
</feature>
<dbReference type="PRINTS" id="PR00024">
    <property type="entry name" value="HOMEOBOX"/>
</dbReference>
<keyword evidence="11" id="KW-1185">Reference proteome</keyword>
<dbReference type="SUPFAM" id="SSF46689">
    <property type="entry name" value="Homeodomain-like"/>
    <property type="match status" value="1"/>
</dbReference>
<dbReference type="WBParaSite" id="ASIM_0001725201-mRNA-1">
    <property type="protein sequence ID" value="ASIM_0001725201-mRNA-1"/>
    <property type="gene ID" value="ASIM_0001725201"/>
</dbReference>
<feature type="compositionally biased region" description="Polar residues" evidence="8">
    <location>
        <begin position="250"/>
        <end position="276"/>
    </location>
</feature>
<dbReference type="GO" id="GO:0000978">
    <property type="term" value="F:RNA polymerase II cis-regulatory region sequence-specific DNA binding"/>
    <property type="evidence" value="ECO:0007669"/>
    <property type="project" value="TreeGrafter"/>
</dbReference>
<dbReference type="PROSITE" id="PS50071">
    <property type="entry name" value="HOMEOBOX_2"/>
    <property type="match status" value="1"/>
</dbReference>
<evidence type="ECO:0000313" key="11">
    <source>
        <dbReference type="Proteomes" id="UP000267096"/>
    </source>
</evidence>
<proteinExistence type="predicted"/>
<evidence type="ECO:0000256" key="7">
    <source>
        <dbReference type="RuleBase" id="RU000682"/>
    </source>
</evidence>
<reference evidence="10 11" key="2">
    <citation type="submission" date="2018-11" db="EMBL/GenBank/DDBJ databases">
        <authorList>
            <consortium name="Pathogen Informatics"/>
        </authorList>
    </citation>
    <scope>NUCLEOTIDE SEQUENCE [LARGE SCALE GENOMIC DNA]</scope>
</reference>
<accession>A0A0M3K8G1</accession>
<dbReference type="InterPro" id="IPR001356">
    <property type="entry name" value="HD"/>
</dbReference>
<keyword evidence="3 6" id="KW-0238">DNA-binding</keyword>
<keyword evidence="5 6" id="KW-0539">Nucleus</keyword>
<dbReference type="GO" id="GO:0000981">
    <property type="term" value="F:DNA-binding transcription factor activity, RNA polymerase II-specific"/>
    <property type="evidence" value="ECO:0007669"/>
    <property type="project" value="InterPro"/>
</dbReference>
<dbReference type="EMBL" id="UYRR01033290">
    <property type="protein sequence ID" value="VDK58378.1"/>
    <property type="molecule type" value="Genomic_DNA"/>
</dbReference>
<dbReference type="CDD" id="cd00086">
    <property type="entry name" value="homeodomain"/>
    <property type="match status" value="1"/>
</dbReference>
<evidence type="ECO:0000256" key="3">
    <source>
        <dbReference type="ARBA" id="ARBA00023125"/>
    </source>
</evidence>
<dbReference type="Proteomes" id="UP000267096">
    <property type="component" value="Unassembled WGS sequence"/>
</dbReference>
<evidence type="ECO:0000256" key="5">
    <source>
        <dbReference type="ARBA" id="ARBA00023242"/>
    </source>
</evidence>
<keyword evidence="2" id="KW-0217">Developmental protein</keyword>